<protein>
    <submittedName>
        <fullName evidence="1">Uncharacterized protein</fullName>
    </submittedName>
</protein>
<dbReference type="EMBL" id="NHYE01000243">
    <property type="protein sequence ID" value="PPR06817.1"/>
    <property type="molecule type" value="Genomic_DNA"/>
</dbReference>
<proteinExistence type="predicted"/>
<dbReference type="PANTHER" id="PTHR38926:SF72">
    <property type="entry name" value="IM:7136021-RELATED"/>
    <property type="match status" value="1"/>
</dbReference>
<dbReference type="Gene3D" id="3.80.10.10">
    <property type="entry name" value="Ribonuclease Inhibitor"/>
    <property type="match status" value="1"/>
</dbReference>
<keyword evidence="2" id="KW-1185">Reference proteome</keyword>
<name>A0A409YUV6_9AGAR</name>
<evidence type="ECO:0000313" key="1">
    <source>
        <dbReference type="EMBL" id="PPR06817.1"/>
    </source>
</evidence>
<sequence length="491" mass="56558">MKRVMDSLSDVKGFPDLPLEIIIEIFRRCLPDFPDPFAFKTNHAPLLLTHVCSSWRKVACQIPELWQSISLAAERHGILNEPRMLSDQFDLWNANARQYPLDLILTTTDNPIPWDDLIVRIFIGFSERFRNLSLEISSHRLENFCALPSANFSILESLQFHTFPTRANLASGAREVVAFKNAPKLRRVALLVSRLRIDLPWAQLTHLQFDAEKPYAFYHFISRNCPLLQYLSLSLSDDAGTTVSSLSYTDVVVMHHLKNLSLTLPYESEHHLSPFAWTDFPALDPLRLCNSDWSAPSILMKWALPFSKLQKRVISQLGGLRSLSLGYQKIRYDAMIEILRQTPLLVELELDSELEDYTLFFKALTYDAEKALATLPAPRLQDLRLFVETNHLIEPHLCFNVEFFRDMITSRSDGYLAHLKIELPTVDQPANLTHVALCIEHPLDDDLSRHFAEINTQIRRDLSSVEDLKVDFTFDCASDKTNWVKCKFPMW</sequence>
<dbReference type="SUPFAM" id="SSF52047">
    <property type="entry name" value="RNI-like"/>
    <property type="match status" value="1"/>
</dbReference>
<dbReference type="InParanoid" id="A0A409YUV6"/>
<dbReference type="InterPro" id="IPR032675">
    <property type="entry name" value="LRR_dom_sf"/>
</dbReference>
<dbReference type="OrthoDB" id="3139399at2759"/>
<dbReference type="PANTHER" id="PTHR38926">
    <property type="entry name" value="F-BOX DOMAIN CONTAINING PROTEIN, EXPRESSED"/>
    <property type="match status" value="1"/>
</dbReference>
<dbReference type="STRING" id="231916.A0A409YUV6"/>
<reference evidence="1 2" key="1">
    <citation type="journal article" date="2018" name="Evol. Lett.">
        <title>Horizontal gene cluster transfer increased hallucinogenic mushroom diversity.</title>
        <authorList>
            <person name="Reynolds H.T."/>
            <person name="Vijayakumar V."/>
            <person name="Gluck-Thaler E."/>
            <person name="Korotkin H.B."/>
            <person name="Matheny P.B."/>
            <person name="Slot J.C."/>
        </authorList>
    </citation>
    <scope>NUCLEOTIDE SEQUENCE [LARGE SCALE GENOMIC DNA]</scope>
    <source>
        <strain evidence="1 2">SRW20</strain>
    </source>
</reference>
<gene>
    <name evidence="1" type="ORF">CVT26_003844</name>
</gene>
<dbReference type="Proteomes" id="UP000284706">
    <property type="component" value="Unassembled WGS sequence"/>
</dbReference>
<accession>A0A409YUV6</accession>
<dbReference type="AlphaFoldDB" id="A0A409YUV6"/>
<dbReference type="Gene3D" id="1.20.1280.50">
    <property type="match status" value="1"/>
</dbReference>
<organism evidence="1 2">
    <name type="scientific">Gymnopilus dilepis</name>
    <dbReference type="NCBI Taxonomy" id="231916"/>
    <lineage>
        <taxon>Eukaryota</taxon>
        <taxon>Fungi</taxon>
        <taxon>Dikarya</taxon>
        <taxon>Basidiomycota</taxon>
        <taxon>Agaricomycotina</taxon>
        <taxon>Agaricomycetes</taxon>
        <taxon>Agaricomycetidae</taxon>
        <taxon>Agaricales</taxon>
        <taxon>Agaricineae</taxon>
        <taxon>Hymenogastraceae</taxon>
        <taxon>Gymnopilus</taxon>
    </lineage>
</organism>
<comment type="caution">
    <text evidence="1">The sequence shown here is derived from an EMBL/GenBank/DDBJ whole genome shotgun (WGS) entry which is preliminary data.</text>
</comment>
<evidence type="ECO:0000313" key="2">
    <source>
        <dbReference type="Proteomes" id="UP000284706"/>
    </source>
</evidence>